<name>A0AC34FZF8_9BILA</name>
<organism evidence="1 2">
    <name type="scientific">Panagrolaimus sp. ES5</name>
    <dbReference type="NCBI Taxonomy" id="591445"/>
    <lineage>
        <taxon>Eukaryota</taxon>
        <taxon>Metazoa</taxon>
        <taxon>Ecdysozoa</taxon>
        <taxon>Nematoda</taxon>
        <taxon>Chromadorea</taxon>
        <taxon>Rhabditida</taxon>
        <taxon>Tylenchina</taxon>
        <taxon>Panagrolaimomorpha</taxon>
        <taxon>Panagrolaimoidea</taxon>
        <taxon>Panagrolaimidae</taxon>
        <taxon>Panagrolaimus</taxon>
    </lineage>
</organism>
<reference evidence="2" key="1">
    <citation type="submission" date="2022-11" db="UniProtKB">
        <authorList>
            <consortium name="WormBaseParasite"/>
        </authorList>
    </citation>
    <scope>IDENTIFICATION</scope>
</reference>
<protein>
    <submittedName>
        <fullName evidence="2">Uncharacterized protein</fullName>
    </submittedName>
</protein>
<evidence type="ECO:0000313" key="2">
    <source>
        <dbReference type="WBParaSite" id="ES5_v2.g22870.t1"/>
    </source>
</evidence>
<evidence type="ECO:0000313" key="1">
    <source>
        <dbReference type="Proteomes" id="UP000887579"/>
    </source>
</evidence>
<dbReference type="WBParaSite" id="ES5_v2.g22870.t1">
    <property type="protein sequence ID" value="ES5_v2.g22870.t1"/>
    <property type="gene ID" value="ES5_v2.g22870"/>
</dbReference>
<dbReference type="Proteomes" id="UP000887579">
    <property type="component" value="Unplaced"/>
</dbReference>
<proteinExistence type="predicted"/>
<accession>A0AC34FZF8</accession>
<sequence length="170" mass="19189">MHHDVQFFWWNDIDKTVLPLDINDGERSDPCECEFDAKNHAEIARDAINEMINRYGRQSCVVFATVLSLITVLLDMFNSNFNQLGFPVLAVHSEFPKIVVSSKKLYICVCSNAGFQSVTFPGAAYFIDFGLNRSYGGFDPAHVSKLHDTWCDGTVMKQKMGCADREPQLP</sequence>